<evidence type="ECO:0000256" key="1">
    <source>
        <dbReference type="PROSITE-ProRule" id="PRU00047"/>
    </source>
</evidence>
<accession>A0AA38VAT6</accession>
<feature type="domain" description="CCHC-type" evidence="3">
    <location>
        <begin position="418"/>
        <end position="433"/>
    </location>
</feature>
<keyword evidence="1" id="KW-0479">Metal-binding</keyword>
<name>A0AA38VAT6_9PEZI</name>
<evidence type="ECO:0000313" key="5">
    <source>
        <dbReference type="Proteomes" id="UP001174691"/>
    </source>
</evidence>
<feature type="domain" description="CCHC-type" evidence="3">
    <location>
        <begin position="128"/>
        <end position="143"/>
    </location>
</feature>
<keyword evidence="1" id="KW-0862">Zinc</keyword>
<dbReference type="InterPro" id="IPR036875">
    <property type="entry name" value="Znf_CCHC_sf"/>
</dbReference>
<feature type="domain" description="CCHC-type" evidence="3">
    <location>
        <begin position="62"/>
        <end position="77"/>
    </location>
</feature>
<dbReference type="AlphaFoldDB" id="A0AA38VAT6"/>
<dbReference type="SUPFAM" id="SSF57756">
    <property type="entry name" value="Retrovirus zinc finger-like domains"/>
    <property type="match status" value="5"/>
</dbReference>
<dbReference type="SMART" id="SM00343">
    <property type="entry name" value="ZnF_C2HC"/>
    <property type="match status" value="12"/>
</dbReference>
<feature type="domain" description="CCHC-type" evidence="3">
    <location>
        <begin position="394"/>
        <end position="409"/>
    </location>
</feature>
<keyword evidence="5" id="KW-1185">Reference proteome</keyword>
<sequence length="508" mass="55066">MADWDTPATNGGSAWGAATSGDGNAWDAGDGGMNGAFGGDATGDTNRDTNGDAGEGRGGGACYNCGQTGHNKADCPNPRSMEGMVCRACNKEGHMAKDCSDKPPMQCHHCKQEGHMARECPEKPPMACRRCGEEGHMVNECPKPETCKNCGQEGHGASTCKSARLIDRSHFPDMTSEAAWELLVKATKERELDDVKDAVQIYIKANPDTTYVQLEEAFRNQDVGVWLIAIEKPQLPATMTHMDLQGNLDKKYTVTYRFGPKPTRPRERAVWPETPEQNMERLADAGEVVDRGVSKCSNCNELGHSSKFCPQEKQETDTVKVVKCYNCEGEGHRMRDCPEPRVDRFACKNCGKGGHISKECPEPRSAEGVECRKCGEMGHFSKDCPTGGGGGSGCRNCGQEGHRAAECTEPRDMSKVQCRNCDEYGHTANKCPKPRDYSRVKCSNCQEMGHTKVRCKEPLVPEDDGNGNDGGFGGRDEGNEAAATDEDGGTSWPAAETATADVDVNNAW</sequence>
<reference evidence="4" key="1">
    <citation type="submission" date="2022-07" db="EMBL/GenBank/DDBJ databases">
        <title>Fungi with potential for degradation of polypropylene.</title>
        <authorList>
            <person name="Gostincar C."/>
        </authorList>
    </citation>
    <scope>NUCLEOTIDE SEQUENCE</scope>
    <source>
        <strain evidence="4">EXF-13287</strain>
    </source>
</reference>
<evidence type="ECO:0000256" key="2">
    <source>
        <dbReference type="SAM" id="MobiDB-lite"/>
    </source>
</evidence>
<dbReference type="InterPro" id="IPR051714">
    <property type="entry name" value="Znf_CCHC_NABP"/>
</dbReference>
<feature type="domain" description="CCHC-type" evidence="3">
    <location>
        <begin position="86"/>
        <end position="99"/>
    </location>
</feature>
<feature type="compositionally biased region" description="Gly residues" evidence="2">
    <location>
        <begin position="29"/>
        <end position="41"/>
    </location>
</feature>
<keyword evidence="1" id="KW-0863">Zinc-finger</keyword>
<feature type="domain" description="CCHC-type" evidence="3">
    <location>
        <begin position="147"/>
        <end position="162"/>
    </location>
</feature>
<evidence type="ECO:0000259" key="3">
    <source>
        <dbReference type="PROSITE" id="PS50158"/>
    </source>
</evidence>
<feature type="domain" description="CCHC-type" evidence="3">
    <location>
        <begin position="347"/>
        <end position="362"/>
    </location>
</feature>
<gene>
    <name evidence="4" type="ORF">NKR19_g10357</name>
</gene>
<dbReference type="GO" id="GO:0008270">
    <property type="term" value="F:zinc ion binding"/>
    <property type="evidence" value="ECO:0007669"/>
    <property type="project" value="UniProtKB-KW"/>
</dbReference>
<dbReference type="InterPro" id="IPR001878">
    <property type="entry name" value="Znf_CCHC"/>
</dbReference>
<dbReference type="Pfam" id="PF00098">
    <property type="entry name" value="zf-CCHC"/>
    <property type="match status" value="10"/>
</dbReference>
<dbReference type="Proteomes" id="UP001174691">
    <property type="component" value="Unassembled WGS sequence"/>
</dbReference>
<organism evidence="4 5">
    <name type="scientific">Coniochaeta hoffmannii</name>
    <dbReference type="NCBI Taxonomy" id="91930"/>
    <lineage>
        <taxon>Eukaryota</taxon>
        <taxon>Fungi</taxon>
        <taxon>Dikarya</taxon>
        <taxon>Ascomycota</taxon>
        <taxon>Pezizomycotina</taxon>
        <taxon>Sordariomycetes</taxon>
        <taxon>Sordariomycetidae</taxon>
        <taxon>Coniochaetales</taxon>
        <taxon>Coniochaetaceae</taxon>
        <taxon>Coniochaeta</taxon>
    </lineage>
</organism>
<comment type="caution">
    <text evidence="4">The sequence shown here is derived from an EMBL/GenBank/DDBJ whole genome shotgun (WGS) entry which is preliminary data.</text>
</comment>
<feature type="region of interest" description="Disordered" evidence="2">
    <location>
        <begin position="456"/>
        <end position="508"/>
    </location>
</feature>
<dbReference type="PANTHER" id="PTHR23002">
    <property type="entry name" value="ZINC FINGER CCHC DOMAIN CONTAINING PROTEIN"/>
    <property type="match status" value="1"/>
</dbReference>
<evidence type="ECO:0000313" key="4">
    <source>
        <dbReference type="EMBL" id="KAJ9129477.1"/>
    </source>
</evidence>
<feature type="domain" description="CCHC-type" evidence="3">
    <location>
        <begin position="323"/>
        <end position="339"/>
    </location>
</feature>
<proteinExistence type="predicted"/>
<feature type="domain" description="CCHC-type" evidence="3">
    <location>
        <begin position="107"/>
        <end position="122"/>
    </location>
</feature>
<dbReference type="EMBL" id="JANBVN010000337">
    <property type="protein sequence ID" value="KAJ9129477.1"/>
    <property type="molecule type" value="Genomic_DNA"/>
</dbReference>
<feature type="region of interest" description="Disordered" evidence="2">
    <location>
        <begin position="1"/>
        <end position="52"/>
    </location>
</feature>
<dbReference type="PROSITE" id="PS50158">
    <property type="entry name" value="ZF_CCHC"/>
    <property type="match status" value="11"/>
</dbReference>
<dbReference type="GO" id="GO:0003676">
    <property type="term" value="F:nucleic acid binding"/>
    <property type="evidence" value="ECO:0007669"/>
    <property type="project" value="InterPro"/>
</dbReference>
<feature type="domain" description="CCHC-type" evidence="3">
    <location>
        <begin position="295"/>
        <end position="311"/>
    </location>
</feature>
<dbReference type="Gene3D" id="4.10.60.10">
    <property type="entry name" value="Zinc finger, CCHC-type"/>
    <property type="match status" value="7"/>
</dbReference>
<protein>
    <submittedName>
        <fullName evidence="4">Cellular nucleic acid-binding protein</fullName>
    </submittedName>
</protein>
<feature type="domain" description="CCHC-type" evidence="3">
    <location>
        <begin position="371"/>
        <end position="385"/>
    </location>
</feature>